<dbReference type="GO" id="GO:0004029">
    <property type="term" value="F:aldehyde dehydrogenase (NAD+) activity"/>
    <property type="evidence" value="ECO:0007669"/>
    <property type="project" value="TreeGrafter"/>
</dbReference>
<reference evidence="2 3" key="1">
    <citation type="submission" date="2020-03" db="EMBL/GenBank/DDBJ databases">
        <title>Genomic Encyclopedia of Type Strains, Phase IV (KMG-IV): sequencing the most valuable type-strain genomes for metagenomic binning, comparative biology and taxonomic classification.</title>
        <authorList>
            <person name="Goeker M."/>
        </authorList>
    </citation>
    <scope>NUCLEOTIDE SEQUENCE [LARGE SCALE GENOMIC DNA]</scope>
    <source>
        <strain evidence="2 3">DSM 19867</strain>
    </source>
</reference>
<accession>A0A846N486</accession>
<dbReference type="SUPFAM" id="SSF51735">
    <property type="entry name" value="NAD(P)-binding Rossmann-fold domains"/>
    <property type="match status" value="1"/>
</dbReference>
<dbReference type="PANTHER" id="PTHR48079:SF6">
    <property type="entry name" value="NAD(P)-BINDING DOMAIN-CONTAINING PROTEIN-RELATED"/>
    <property type="match status" value="1"/>
</dbReference>
<name>A0A846N486_9PROT</name>
<dbReference type="Pfam" id="PF01370">
    <property type="entry name" value="Epimerase"/>
    <property type="match status" value="1"/>
</dbReference>
<dbReference type="Gene3D" id="3.40.50.720">
    <property type="entry name" value="NAD(P)-binding Rossmann-like Domain"/>
    <property type="match status" value="1"/>
</dbReference>
<comment type="caution">
    <text evidence="2">The sequence shown here is derived from an EMBL/GenBank/DDBJ whole genome shotgun (WGS) entry which is preliminary data.</text>
</comment>
<evidence type="ECO:0000259" key="1">
    <source>
        <dbReference type="Pfam" id="PF01370"/>
    </source>
</evidence>
<dbReference type="InterPro" id="IPR036291">
    <property type="entry name" value="NAD(P)-bd_dom_sf"/>
</dbReference>
<dbReference type="RefSeq" id="WP_167083995.1">
    <property type="nucleotide sequence ID" value="NZ_BAAADC010000001.1"/>
</dbReference>
<dbReference type="EMBL" id="JAASRM010000001">
    <property type="protein sequence ID" value="NIK89907.1"/>
    <property type="molecule type" value="Genomic_DNA"/>
</dbReference>
<gene>
    <name evidence="2" type="ORF">FHS83_003225</name>
</gene>
<sequence>MAKALILGATGGIGGAMARVLRGRGFQVSALHRQKSGVEGGISWITGDAFNGLDVMRAAEGAEVIVHAVNPPQYRHWDKLVLPMIDNSIAAAKAAGARIVLPGTVYNYGPDAFPLLRETSPQNPKTRKGKIRVEMERHLQEGGAKVLIVRAGDFFGPGAGNNWFAQVIVKARMPVTRIVYPGARGVGHSWAYLPDLAETMMLLLERPLPDFARFHFQGHWDKDGSEMITAIRRVLGNPALQVSRFPWLATKLASPFVPMLRELQEMRYLWQKNVELDNTALMAALGGEPHTNWDEAVRATLAANGNLAS</sequence>
<keyword evidence="3" id="KW-1185">Reference proteome</keyword>
<protein>
    <submittedName>
        <fullName evidence="2">Nucleoside-diphosphate-sugar epimerase</fullName>
    </submittedName>
</protein>
<dbReference type="Proteomes" id="UP000570514">
    <property type="component" value="Unassembled WGS sequence"/>
</dbReference>
<dbReference type="PANTHER" id="PTHR48079">
    <property type="entry name" value="PROTEIN YEEZ"/>
    <property type="match status" value="1"/>
</dbReference>
<evidence type="ECO:0000313" key="2">
    <source>
        <dbReference type="EMBL" id="NIK89907.1"/>
    </source>
</evidence>
<feature type="domain" description="NAD-dependent epimerase/dehydratase" evidence="1">
    <location>
        <begin position="4"/>
        <end position="207"/>
    </location>
</feature>
<proteinExistence type="predicted"/>
<dbReference type="AlphaFoldDB" id="A0A846N486"/>
<organism evidence="2 3">
    <name type="scientific">Rhizomicrobium palustre</name>
    <dbReference type="NCBI Taxonomy" id="189966"/>
    <lineage>
        <taxon>Bacteria</taxon>
        <taxon>Pseudomonadati</taxon>
        <taxon>Pseudomonadota</taxon>
        <taxon>Alphaproteobacteria</taxon>
        <taxon>Micropepsales</taxon>
        <taxon>Micropepsaceae</taxon>
        <taxon>Rhizomicrobium</taxon>
    </lineage>
</organism>
<dbReference type="InterPro" id="IPR001509">
    <property type="entry name" value="Epimerase_deHydtase"/>
</dbReference>
<dbReference type="GO" id="GO:0005737">
    <property type="term" value="C:cytoplasm"/>
    <property type="evidence" value="ECO:0007669"/>
    <property type="project" value="TreeGrafter"/>
</dbReference>
<dbReference type="InterPro" id="IPR051783">
    <property type="entry name" value="NAD(P)-dependent_oxidoreduct"/>
</dbReference>
<evidence type="ECO:0000313" key="3">
    <source>
        <dbReference type="Proteomes" id="UP000570514"/>
    </source>
</evidence>